<evidence type="ECO:0000313" key="4">
    <source>
        <dbReference type="Proteomes" id="UP000547614"/>
    </source>
</evidence>
<evidence type="ECO:0000259" key="2">
    <source>
        <dbReference type="Pfam" id="PF07282"/>
    </source>
</evidence>
<feature type="domain" description="Cas12f1-like TNB" evidence="2">
    <location>
        <begin position="12"/>
        <end position="52"/>
    </location>
</feature>
<sequence>MFWLRWKTLSGSQCCFHCGHIADTMPLDVRTWDCPACGTQGIDRDIKAARNILQAGKATTRESSAN</sequence>
<gene>
    <name evidence="3" type="ORF">FHR94_001120</name>
</gene>
<protein>
    <submittedName>
        <fullName evidence="3">Transposase</fullName>
    </submittedName>
</protein>
<keyword evidence="4" id="KW-1185">Reference proteome</keyword>
<dbReference type="AlphaFoldDB" id="A0A839VBM6"/>
<accession>A0A839VBM6</accession>
<dbReference type="Pfam" id="PF07282">
    <property type="entry name" value="Cas12f1-like_TNB"/>
    <property type="match status" value="1"/>
</dbReference>
<reference evidence="3 4" key="1">
    <citation type="submission" date="2020-08" db="EMBL/GenBank/DDBJ databases">
        <title>Genomic Encyclopedia of Type Strains, Phase III (KMG-III): the genomes of soil and plant-associated and newly described type strains.</title>
        <authorList>
            <person name="Whitman W."/>
        </authorList>
    </citation>
    <scope>NUCLEOTIDE SEQUENCE [LARGE SCALE GENOMIC DNA]</scope>
    <source>
        <strain evidence="3 4">CECT 7282</strain>
    </source>
</reference>
<proteinExistence type="predicted"/>
<dbReference type="Proteomes" id="UP000547614">
    <property type="component" value="Unassembled WGS sequence"/>
</dbReference>
<name>A0A839VBM6_9GAMM</name>
<dbReference type="EMBL" id="JACHXP010000004">
    <property type="protein sequence ID" value="MBB3189896.1"/>
    <property type="molecule type" value="Genomic_DNA"/>
</dbReference>
<evidence type="ECO:0000256" key="1">
    <source>
        <dbReference type="ARBA" id="ARBA00023125"/>
    </source>
</evidence>
<organism evidence="3 4">
    <name type="scientific">Halomonas cerina</name>
    <dbReference type="NCBI Taxonomy" id="447424"/>
    <lineage>
        <taxon>Bacteria</taxon>
        <taxon>Pseudomonadati</taxon>
        <taxon>Pseudomonadota</taxon>
        <taxon>Gammaproteobacteria</taxon>
        <taxon>Oceanospirillales</taxon>
        <taxon>Halomonadaceae</taxon>
        <taxon>Halomonas</taxon>
    </lineage>
</organism>
<comment type="caution">
    <text evidence="3">The sequence shown here is derived from an EMBL/GenBank/DDBJ whole genome shotgun (WGS) entry which is preliminary data.</text>
</comment>
<dbReference type="InterPro" id="IPR010095">
    <property type="entry name" value="Cas12f1-like_TNB"/>
</dbReference>
<evidence type="ECO:0000313" key="3">
    <source>
        <dbReference type="EMBL" id="MBB3189896.1"/>
    </source>
</evidence>
<keyword evidence="1" id="KW-0238">DNA-binding</keyword>
<dbReference type="GO" id="GO:0003677">
    <property type="term" value="F:DNA binding"/>
    <property type="evidence" value="ECO:0007669"/>
    <property type="project" value="UniProtKB-KW"/>
</dbReference>